<keyword evidence="5 6" id="KW-0472">Membrane</keyword>
<evidence type="ECO:0000256" key="5">
    <source>
        <dbReference type="ARBA" id="ARBA00023136"/>
    </source>
</evidence>
<dbReference type="InterPro" id="IPR003752">
    <property type="entry name" value="DiS_bond_form_DsbB/BdbC"/>
</dbReference>
<proteinExistence type="predicted"/>
<dbReference type="GO" id="GO:0015035">
    <property type="term" value="F:protein-disulfide reductase activity"/>
    <property type="evidence" value="ECO:0007669"/>
    <property type="project" value="InterPro"/>
</dbReference>
<keyword evidence="2" id="KW-1003">Cell membrane</keyword>
<evidence type="ECO:0000313" key="7">
    <source>
        <dbReference type="EMBL" id="RVT50143.1"/>
    </source>
</evidence>
<feature type="transmembrane region" description="Helical" evidence="6">
    <location>
        <begin position="65"/>
        <end position="83"/>
    </location>
</feature>
<accession>A0A3S2U1P4</accession>
<dbReference type="RefSeq" id="WP_128199653.1">
    <property type="nucleotide sequence ID" value="NZ_SACT01000006.1"/>
</dbReference>
<dbReference type="SUPFAM" id="SSF158442">
    <property type="entry name" value="DsbB-like"/>
    <property type="match status" value="1"/>
</dbReference>
<dbReference type="InterPro" id="IPR023380">
    <property type="entry name" value="DsbB-like_sf"/>
</dbReference>
<protein>
    <submittedName>
        <fullName evidence="7">Disulfide bond formation protein B</fullName>
    </submittedName>
</protein>
<dbReference type="OrthoDB" id="3711263at2"/>
<dbReference type="Pfam" id="PF02600">
    <property type="entry name" value="DsbB"/>
    <property type="match status" value="1"/>
</dbReference>
<keyword evidence="8" id="KW-1185">Reference proteome</keyword>
<feature type="transmembrane region" description="Helical" evidence="6">
    <location>
        <begin position="40"/>
        <end position="58"/>
    </location>
</feature>
<dbReference type="GO" id="GO:0005886">
    <property type="term" value="C:plasma membrane"/>
    <property type="evidence" value="ECO:0007669"/>
    <property type="project" value="UniProtKB-SubCell"/>
</dbReference>
<dbReference type="Proteomes" id="UP000288178">
    <property type="component" value="Unassembled WGS sequence"/>
</dbReference>
<dbReference type="Gene3D" id="1.20.1550.10">
    <property type="entry name" value="DsbB-like"/>
    <property type="match status" value="1"/>
</dbReference>
<dbReference type="AlphaFoldDB" id="A0A3S2U1P4"/>
<dbReference type="EMBL" id="SACT01000006">
    <property type="protein sequence ID" value="RVT50143.1"/>
    <property type="molecule type" value="Genomic_DNA"/>
</dbReference>
<sequence>MTPSRKRGVLVLTALAALAAVGAAYFTQHVWGMQPCPWCVLQRLIFVAVAAAAVLGLLWPTGGAVLAGLLAASGLAAALWQHFVAASAESCDLTLADRIMAATGLDGQFPEVFMAMSSCADAKVDLFGLPYEAWSGALFAATLVAMAAMLRRR</sequence>
<evidence type="ECO:0000256" key="4">
    <source>
        <dbReference type="ARBA" id="ARBA00022989"/>
    </source>
</evidence>
<evidence type="ECO:0000313" key="8">
    <source>
        <dbReference type="Proteomes" id="UP000288178"/>
    </source>
</evidence>
<organism evidence="7 8">
    <name type="scientific">Rubrivivax albus</name>
    <dbReference type="NCBI Taxonomy" id="2499835"/>
    <lineage>
        <taxon>Bacteria</taxon>
        <taxon>Pseudomonadati</taxon>
        <taxon>Pseudomonadota</taxon>
        <taxon>Betaproteobacteria</taxon>
        <taxon>Burkholderiales</taxon>
        <taxon>Sphaerotilaceae</taxon>
        <taxon>Rubrivivax</taxon>
    </lineage>
</organism>
<dbReference type="GO" id="GO:0006457">
    <property type="term" value="P:protein folding"/>
    <property type="evidence" value="ECO:0007669"/>
    <property type="project" value="InterPro"/>
</dbReference>
<feature type="transmembrane region" description="Helical" evidence="6">
    <location>
        <begin position="133"/>
        <end position="150"/>
    </location>
</feature>
<evidence type="ECO:0000256" key="1">
    <source>
        <dbReference type="ARBA" id="ARBA00004651"/>
    </source>
</evidence>
<comment type="subcellular location">
    <subcellularLocation>
        <location evidence="1">Cell membrane</location>
        <topology evidence="1">Multi-pass membrane protein</topology>
    </subcellularLocation>
</comment>
<keyword evidence="3 6" id="KW-0812">Transmembrane</keyword>
<keyword evidence="4 6" id="KW-1133">Transmembrane helix</keyword>
<name>A0A3S2U1P4_9BURK</name>
<evidence type="ECO:0000256" key="2">
    <source>
        <dbReference type="ARBA" id="ARBA00022475"/>
    </source>
</evidence>
<dbReference type="PANTHER" id="PTHR36570">
    <property type="entry name" value="DISULFIDE BOND FORMATION PROTEIN B"/>
    <property type="match status" value="1"/>
</dbReference>
<comment type="caution">
    <text evidence="7">The sequence shown here is derived from an EMBL/GenBank/DDBJ whole genome shotgun (WGS) entry which is preliminary data.</text>
</comment>
<dbReference type="InterPro" id="IPR050183">
    <property type="entry name" value="DsbB"/>
</dbReference>
<gene>
    <name evidence="7" type="ORF">ENE75_17710</name>
</gene>
<evidence type="ECO:0000256" key="3">
    <source>
        <dbReference type="ARBA" id="ARBA00022692"/>
    </source>
</evidence>
<reference evidence="7 8" key="1">
    <citation type="submission" date="2019-01" db="EMBL/GenBank/DDBJ databases">
        <authorList>
            <person name="Chen W.-M."/>
        </authorList>
    </citation>
    <scope>NUCLEOTIDE SEQUENCE [LARGE SCALE GENOMIC DNA]</scope>
    <source>
        <strain evidence="7 8">ICH-3</strain>
    </source>
</reference>
<dbReference type="PANTHER" id="PTHR36570:SF3">
    <property type="entry name" value="DISULFIDE BOND FORMATION PROTEIN B"/>
    <property type="match status" value="1"/>
</dbReference>
<evidence type="ECO:0000256" key="6">
    <source>
        <dbReference type="SAM" id="Phobius"/>
    </source>
</evidence>